<reference evidence="4" key="2">
    <citation type="submission" date="2020-04" db="EMBL/GenBank/DDBJ databases">
        <authorList>
            <consortium name="NCBI Genome Project"/>
        </authorList>
    </citation>
    <scope>NUCLEOTIDE SEQUENCE</scope>
    <source>
        <strain evidence="4">CBS 304.34</strain>
    </source>
</reference>
<gene>
    <name evidence="2 4" type="ORF">BDZ99DRAFT_474877</name>
</gene>
<evidence type="ECO:0000313" key="2">
    <source>
        <dbReference type="EMBL" id="KAF2812766.1"/>
    </source>
</evidence>
<evidence type="ECO:0000313" key="3">
    <source>
        <dbReference type="Proteomes" id="UP000504636"/>
    </source>
</evidence>
<feature type="coiled-coil region" evidence="1">
    <location>
        <begin position="77"/>
        <end position="111"/>
    </location>
</feature>
<protein>
    <submittedName>
        <fullName evidence="2 4">Uncharacterized protein</fullName>
    </submittedName>
</protein>
<dbReference type="AlphaFoldDB" id="A0A6A6YUY0"/>
<name>A0A6A6YUY0_9PEZI</name>
<accession>A0A6A6YUY0</accession>
<reference evidence="4" key="3">
    <citation type="submission" date="2025-04" db="UniProtKB">
        <authorList>
            <consortium name="RefSeq"/>
        </authorList>
    </citation>
    <scope>IDENTIFICATION</scope>
    <source>
        <strain evidence="4">CBS 304.34</strain>
    </source>
</reference>
<dbReference type="RefSeq" id="XP_033579730.1">
    <property type="nucleotide sequence ID" value="XM_033721938.1"/>
</dbReference>
<dbReference type="GeneID" id="54462831"/>
<organism evidence="2">
    <name type="scientific">Mytilinidion resinicola</name>
    <dbReference type="NCBI Taxonomy" id="574789"/>
    <lineage>
        <taxon>Eukaryota</taxon>
        <taxon>Fungi</taxon>
        <taxon>Dikarya</taxon>
        <taxon>Ascomycota</taxon>
        <taxon>Pezizomycotina</taxon>
        <taxon>Dothideomycetes</taxon>
        <taxon>Pleosporomycetidae</taxon>
        <taxon>Mytilinidiales</taxon>
        <taxon>Mytilinidiaceae</taxon>
        <taxon>Mytilinidion</taxon>
    </lineage>
</organism>
<keyword evidence="1" id="KW-0175">Coiled coil</keyword>
<keyword evidence="3" id="KW-1185">Reference proteome</keyword>
<sequence length="214" mass="23503">MSLDWSPAQQEEYVMPEEGFEPLDSQVRQFKAELNGNLVNSTGSASFPIDDSNQAQILQPFQIVEHKMSVRLIEEIVNAAQKAVNAAQESLNDAQKALNAAKDVVNENRANGFCIEQNTSRGQSTGIKEESIKKLPVVGKPRRSRGARGARAKIACNICRERKVKYIIGPTGPCAGCKGEGQHCEVSSSRRRNCANKKTIREDRESEGSLLKCA</sequence>
<dbReference type="EMBL" id="MU003697">
    <property type="protein sequence ID" value="KAF2812766.1"/>
    <property type="molecule type" value="Genomic_DNA"/>
</dbReference>
<evidence type="ECO:0000256" key="1">
    <source>
        <dbReference type="SAM" id="Coils"/>
    </source>
</evidence>
<evidence type="ECO:0000313" key="4">
    <source>
        <dbReference type="RefSeq" id="XP_033579730.1"/>
    </source>
</evidence>
<dbReference type="Proteomes" id="UP000504636">
    <property type="component" value="Unplaced"/>
</dbReference>
<reference evidence="2 4" key="1">
    <citation type="journal article" date="2020" name="Stud. Mycol.">
        <title>101 Dothideomycetes genomes: a test case for predicting lifestyles and emergence of pathogens.</title>
        <authorList>
            <person name="Haridas S."/>
            <person name="Albert R."/>
            <person name="Binder M."/>
            <person name="Bloem J."/>
            <person name="Labutti K."/>
            <person name="Salamov A."/>
            <person name="Andreopoulos B."/>
            <person name="Baker S."/>
            <person name="Barry K."/>
            <person name="Bills G."/>
            <person name="Bluhm B."/>
            <person name="Cannon C."/>
            <person name="Castanera R."/>
            <person name="Culley D."/>
            <person name="Daum C."/>
            <person name="Ezra D."/>
            <person name="Gonzalez J."/>
            <person name="Henrissat B."/>
            <person name="Kuo A."/>
            <person name="Liang C."/>
            <person name="Lipzen A."/>
            <person name="Lutzoni F."/>
            <person name="Magnuson J."/>
            <person name="Mondo S."/>
            <person name="Nolan M."/>
            <person name="Ohm R."/>
            <person name="Pangilinan J."/>
            <person name="Park H.-J."/>
            <person name="Ramirez L."/>
            <person name="Alfaro M."/>
            <person name="Sun H."/>
            <person name="Tritt A."/>
            <person name="Yoshinaga Y."/>
            <person name="Zwiers L.-H."/>
            <person name="Turgeon B."/>
            <person name="Goodwin S."/>
            <person name="Spatafora J."/>
            <person name="Crous P."/>
            <person name="Grigoriev I."/>
        </authorList>
    </citation>
    <scope>NUCLEOTIDE SEQUENCE</scope>
    <source>
        <strain evidence="2 4">CBS 304.34</strain>
    </source>
</reference>
<proteinExistence type="predicted"/>